<comment type="similarity">
    <text evidence="1">Belongs to the GSP E family.</text>
</comment>
<dbReference type="RefSeq" id="WP_170207884.1">
    <property type="nucleotide sequence ID" value="NZ_BAAATB010000002.1"/>
</dbReference>
<dbReference type="InterPro" id="IPR022399">
    <property type="entry name" value="TadA-like_ATPase"/>
</dbReference>
<keyword evidence="5" id="KW-1185">Reference proteome</keyword>
<dbReference type="PANTHER" id="PTHR30486:SF6">
    <property type="entry name" value="TYPE IV PILUS RETRACTATION ATPASE PILT"/>
    <property type="match status" value="1"/>
</dbReference>
<dbReference type="Gene3D" id="3.40.50.300">
    <property type="entry name" value="P-loop containing nucleotide triphosphate hydrolases"/>
    <property type="match status" value="1"/>
</dbReference>
<protein>
    <submittedName>
        <fullName evidence="4">Pilus assembly protein CpaF</fullName>
    </submittedName>
</protein>
<dbReference type="InterPro" id="IPR001482">
    <property type="entry name" value="T2SS/T4SS_dom"/>
</dbReference>
<name>A0A542SP75_9MICO</name>
<dbReference type="InterPro" id="IPR050921">
    <property type="entry name" value="T4SS_GSP_E_ATPase"/>
</dbReference>
<dbReference type="Gene3D" id="3.30.450.380">
    <property type="match status" value="1"/>
</dbReference>
<comment type="caution">
    <text evidence="4">The sequence shown here is derived from an EMBL/GenBank/DDBJ whole genome shotgun (WGS) entry which is preliminary data.</text>
</comment>
<evidence type="ECO:0000259" key="3">
    <source>
        <dbReference type="Pfam" id="PF00437"/>
    </source>
</evidence>
<evidence type="ECO:0000313" key="5">
    <source>
        <dbReference type="Proteomes" id="UP000316181"/>
    </source>
</evidence>
<gene>
    <name evidence="4" type="ORF">FB389_1092</name>
</gene>
<accession>A0A542SP75</accession>
<feature type="region of interest" description="Disordered" evidence="2">
    <location>
        <begin position="1"/>
        <end position="22"/>
    </location>
</feature>
<dbReference type="CDD" id="cd01130">
    <property type="entry name" value="VirB11-like_ATPase"/>
    <property type="match status" value="1"/>
</dbReference>
<evidence type="ECO:0000313" key="4">
    <source>
        <dbReference type="EMBL" id="TQK76421.1"/>
    </source>
</evidence>
<dbReference type="NCBIfam" id="TIGR03819">
    <property type="entry name" value="heli_sec_ATPase"/>
    <property type="match status" value="1"/>
</dbReference>
<dbReference type="GO" id="GO:0016887">
    <property type="term" value="F:ATP hydrolysis activity"/>
    <property type="evidence" value="ECO:0007669"/>
    <property type="project" value="InterPro"/>
</dbReference>
<dbReference type="EMBL" id="VFNV01000001">
    <property type="protein sequence ID" value="TQK76421.1"/>
    <property type="molecule type" value="Genomic_DNA"/>
</dbReference>
<evidence type="ECO:0000256" key="1">
    <source>
        <dbReference type="ARBA" id="ARBA00006611"/>
    </source>
</evidence>
<dbReference type="SUPFAM" id="SSF52540">
    <property type="entry name" value="P-loop containing nucleoside triphosphate hydrolases"/>
    <property type="match status" value="1"/>
</dbReference>
<dbReference type="InterPro" id="IPR027417">
    <property type="entry name" value="P-loop_NTPase"/>
</dbReference>
<dbReference type="Pfam" id="PF00437">
    <property type="entry name" value="T2SSE"/>
    <property type="match status" value="1"/>
</dbReference>
<proteinExistence type="inferred from homology"/>
<dbReference type="Proteomes" id="UP000316181">
    <property type="component" value="Unassembled WGS sequence"/>
</dbReference>
<feature type="domain" description="Bacterial type II secretion system protein E" evidence="3">
    <location>
        <begin position="77"/>
        <end position="350"/>
    </location>
</feature>
<dbReference type="AlphaFoldDB" id="A0A542SP75"/>
<evidence type="ECO:0000256" key="2">
    <source>
        <dbReference type="SAM" id="MobiDB-lite"/>
    </source>
</evidence>
<dbReference type="PANTHER" id="PTHR30486">
    <property type="entry name" value="TWITCHING MOTILITY PROTEIN PILT"/>
    <property type="match status" value="1"/>
</dbReference>
<organism evidence="4 5">
    <name type="scientific">Rarobacter incanus</name>
    <dbReference type="NCBI Taxonomy" id="153494"/>
    <lineage>
        <taxon>Bacteria</taxon>
        <taxon>Bacillati</taxon>
        <taxon>Actinomycetota</taxon>
        <taxon>Actinomycetes</taxon>
        <taxon>Micrococcales</taxon>
        <taxon>Rarobacteraceae</taxon>
        <taxon>Rarobacter</taxon>
    </lineage>
</organism>
<reference evidence="4 5" key="1">
    <citation type="submission" date="2019-06" db="EMBL/GenBank/DDBJ databases">
        <title>Sequencing the genomes of 1000 actinobacteria strains.</title>
        <authorList>
            <person name="Klenk H.-P."/>
        </authorList>
    </citation>
    <scope>NUCLEOTIDE SEQUENCE [LARGE SCALE GENOMIC DNA]</scope>
    <source>
        <strain evidence="4 5">DSM 10596</strain>
    </source>
</reference>
<sequence>MIDFPPPAPPGGRADDRAGGRGAQRAAAMARAIRQGLVRDGADLTYDRVRARVWEQTRMLTSAEQADVLARVWADLTGAGPLQELLATPGTTDVLVNGPNDVWWDRGNGLEKANIDIGADSDVRTLAMRLAAAAGCRLDDAVPHADGRLPGGVRLHAMLHPLVDSGAVISLRIPRSEPWTLADLTARGMMPRQWEVLLGRCVAEKMGIIVSGATGSGKSTLLGALLQQVPTNERIVLIEESKEIDVAHPHVVRLQARRANAEGVGEVSMQQLVKEALRMRPDRIAVGEVRGAELREMLIAFNTGHPGGIGTLHANTAADVAARLVSLGLMCGLPPRVLANQAASALDLVVHVSRVDVGGSVERRVTDIAMLVLAPNRDDLLIEPVAQWDGRNQFRPRDGWGPLAARVGAVPHRSDRAR</sequence>
<feature type="compositionally biased region" description="Pro residues" evidence="2">
    <location>
        <begin position="1"/>
        <end position="10"/>
    </location>
</feature>